<feature type="region of interest" description="Disordered" evidence="4">
    <location>
        <begin position="317"/>
        <end position="344"/>
    </location>
</feature>
<evidence type="ECO:0000259" key="6">
    <source>
        <dbReference type="PROSITE" id="PS50127"/>
    </source>
</evidence>
<feature type="region of interest" description="Disordered" evidence="4">
    <location>
        <begin position="252"/>
        <end position="275"/>
    </location>
</feature>
<dbReference type="SMART" id="SM00212">
    <property type="entry name" value="UBCc"/>
    <property type="match status" value="1"/>
</dbReference>
<dbReference type="Proteomes" id="UP000094065">
    <property type="component" value="Unassembled WGS sequence"/>
</dbReference>
<accession>A0A1E3I8L2</accession>
<dbReference type="PROSITE" id="PS50030">
    <property type="entry name" value="UBA"/>
    <property type="match status" value="1"/>
</dbReference>
<gene>
    <name evidence="7" type="ORF">L202_00795</name>
</gene>
<dbReference type="GeneID" id="30152104"/>
<dbReference type="AlphaFoldDB" id="A0A1E3I8L2"/>
<reference evidence="7 8" key="1">
    <citation type="submission" date="2016-06" db="EMBL/GenBank/DDBJ databases">
        <title>Evolution of pathogenesis and genome organization in the Tremellales.</title>
        <authorList>
            <person name="Cuomo C."/>
            <person name="Litvintseva A."/>
            <person name="Heitman J."/>
            <person name="Chen Y."/>
            <person name="Sun S."/>
            <person name="Springer D."/>
            <person name="Dromer F."/>
            <person name="Young S."/>
            <person name="Zeng Q."/>
            <person name="Chapman S."/>
            <person name="Gujja S."/>
            <person name="Saif S."/>
            <person name="Birren B."/>
        </authorList>
    </citation>
    <scope>NUCLEOTIDE SEQUENCE [LARGE SCALE GENOMIC DNA]</scope>
    <source>
        <strain evidence="7 8">CBS 6039</strain>
    </source>
</reference>
<keyword evidence="2" id="KW-0833">Ubl conjugation pathway</keyword>
<sequence length="948" mass="104075">MSDAALVQLLDMGIPLGRAKAALKRTKGDSMSAAERVFAGEFDEIPSDDEGDDAEANASGSAQKITEQVKQVVTISNSDEDMVEDDEDAEMIYGEEDDDGYDDMDDGFGYDGMSDDQPHASDPYAGIFFSKDRVEEVIEPIDDDEFETVPTPSGNTKIKILGRGAWMSGCPEGGEQSFLFQLYNTLEEGQMACSNNCGHSFTRKNQDFFGLFPTFPQYTEYLANSIRPKCPKCAQITCLACGERVDRPSALRSHSHSLDSVKGKDRSSATPTTNAESFAPAESLFHCANLQGAVLGIGLHMIDQNFKIGKDQTRKAALAGGKVTPPTKKRKTGSAGEEDDDADTTFQYFGKGKSAVKGTGYAGELAEDRTGQIAAEKAQAAADALVASLLQQVSVFLPNPNRAGGGLASDYHVHPTVLAHLRRRSTFVNDLLRNDSLLDMSKRGDLYRTLFDWLEIVSDNESLSSMLGMPSMRPARSVQTPNDPTSSTITYEGAPSPRELLENVVIQAQAALRGLQGVQSADEEEKDRKLTEEELRASKAEVDRLAQKRVEQEKNDENSVLKAFCLRIVRSAETIDKRLVDTKGKAFVERMKAQLPRIEEGGNVEEAVAAEDETDENIIKIYEEWATKARFQYIDLSTGSTTVGTPAFKHAYSASASGIENNSAPKRSLAIAKELAILTTNLPVAYHSTIFLRVDETRVDVLKAMITGPEGTPYENGCYLFDIFLPLEYNVKSPMVKYMTTNGGKFRYNPNLYSDGKVCLSLLGTWAGPGWIAGQSTLLQVLISIQSLILCDEPYCNEPGWANDGGSPQSKAYNANVRRMVLLDAMANNIKRPPHPFENEIKTHFRLKAKTIRQQIEKWRALDDKQEILGDNWRDKNDPENTNPESKRGFAHCAREVLRLLDELEGKPPGEYAVEPSGEGNDGKAGGAKEKKEKKTVSKLKAAIGKSK</sequence>
<evidence type="ECO:0008006" key="9">
    <source>
        <dbReference type="Google" id="ProtNLM"/>
    </source>
</evidence>
<evidence type="ECO:0000313" key="7">
    <source>
        <dbReference type="EMBL" id="ODN84950.1"/>
    </source>
</evidence>
<evidence type="ECO:0000256" key="4">
    <source>
        <dbReference type="SAM" id="MobiDB-lite"/>
    </source>
</evidence>
<dbReference type="InterPro" id="IPR000608">
    <property type="entry name" value="UBC"/>
</dbReference>
<dbReference type="Pfam" id="PF00179">
    <property type="entry name" value="UQ_con"/>
    <property type="match status" value="1"/>
</dbReference>
<feature type="compositionally biased region" description="Low complexity" evidence="4">
    <location>
        <begin position="939"/>
        <end position="948"/>
    </location>
</feature>
<feature type="compositionally biased region" description="Basic and acidic residues" evidence="4">
    <location>
        <begin position="256"/>
        <end position="267"/>
    </location>
</feature>
<feature type="compositionally biased region" description="Basic and acidic residues" evidence="4">
    <location>
        <begin position="927"/>
        <end position="936"/>
    </location>
</feature>
<proteinExistence type="predicted"/>
<dbReference type="InterPro" id="IPR016135">
    <property type="entry name" value="UBQ-conjugating_enzyme/RWD"/>
</dbReference>
<keyword evidence="8" id="KW-1185">Reference proteome</keyword>
<comment type="caution">
    <text evidence="7">The sequence shown here is derived from an EMBL/GenBank/DDBJ whole genome shotgun (WGS) entry which is preliminary data.</text>
</comment>
<dbReference type="Gene3D" id="3.10.110.10">
    <property type="entry name" value="Ubiquitin Conjugating Enzyme"/>
    <property type="match status" value="1"/>
</dbReference>
<dbReference type="EMBL" id="AWGJ01000001">
    <property type="protein sequence ID" value="ODN84950.1"/>
    <property type="molecule type" value="Genomic_DNA"/>
</dbReference>
<feature type="region of interest" description="Disordered" evidence="4">
    <location>
        <begin position="37"/>
        <end position="66"/>
    </location>
</feature>
<dbReference type="SUPFAM" id="SSF54495">
    <property type="entry name" value="UBC-like"/>
    <property type="match status" value="1"/>
</dbReference>
<dbReference type="OrthoDB" id="47801at2759"/>
<dbReference type="GO" id="GO:0061631">
    <property type="term" value="F:ubiquitin conjugating enzyme activity"/>
    <property type="evidence" value="ECO:0007669"/>
    <property type="project" value="TreeGrafter"/>
</dbReference>
<feature type="region of interest" description="Disordered" evidence="4">
    <location>
        <begin position="468"/>
        <end position="487"/>
    </location>
</feature>
<keyword evidence="3" id="KW-0175">Coiled coil</keyword>
<dbReference type="RefSeq" id="XP_018998753.1">
    <property type="nucleotide sequence ID" value="XM_019134048.1"/>
</dbReference>
<dbReference type="InterPro" id="IPR015940">
    <property type="entry name" value="UBA"/>
</dbReference>
<name>A0A1E3I8L2_9TREE</name>
<keyword evidence="1" id="KW-0808">Transferase</keyword>
<evidence type="ECO:0000313" key="8">
    <source>
        <dbReference type="Proteomes" id="UP000094065"/>
    </source>
</evidence>
<dbReference type="PANTHER" id="PTHR46116:SF15">
    <property type="entry name" value="(E3-INDEPENDENT) E2 UBIQUITIN-CONJUGATING ENZYME"/>
    <property type="match status" value="1"/>
</dbReference>
<evidence type="ECO:0000256" key="3">
    <source>
        <dbReference type="SAM" id="Coils"/>
    </source>
</evidence>
<dbReference type="CDD" id="cd23810">
    <property type="entry name" value="UBCc_BIRC6"/>
    <property type="match status" value="1"/>
</dbReference>
<dbReference type="STRING" id="1295533.A0A1E3I8L2"/>
<protein>
    <recommendedName>
        <fullName evidence="9">UBC core domain-containing protein</fullName>
    </recommendedName>
</protein>
<feature type="domain" description="UBA" evidence="5">
    <location>
        <begin position="1"/>
        <end position="40"/>
    </location>
</feature>
<feature type="coiled-coil region" evidence="3">
    <location>
        <begin position="521"/>
        <end position="555"/>
    </location>
</feature>
<evidence type="ECO:0000259" key="5">
    <source>
        <dbReference type="PROSITE" id="PS50030"/>
    </source>
</evidence>
<feature type="domain" description="UBC core" evidence="6">
    <location>
        <begin position="666"/>
        <end position="826"/>
    </location>
</feature>
<evidence type="ECO:0000256" key="1">
    <source>
        <dbReference type="ARBA" id="ARBA00022679"/>
    </source>
</evidence>
<organism evidence="7 8">
    <name type="scientific">Cryptococcus amylolentus CBS 6039</name>
    <dbReference type="NCBI Taxonomy" id="1295533"/>
    <lineage>
        <taxon>Eukaryota</taxon>
        <taxon>Fungi</taxon>
        <taxon>Dikarya</taxon>
        <taxon>Basidiomycota</taxon>
        <taxon>Agaricomycotina</taxon>
        <taxon>Tremellomycetes</taxon>
        <taxon>Tremellales</taxon>
        <taxon>Cryptococcaceae</taxon>
        <taxon>Cryptococcus</taxon>
    </lineage>
</organism>
<dbReference type="PROSITE" id="PS50127">
    <property type="entry name" value="UBC_2"/>
    <property type="match status" value="1"/>
</dbReference>
<feature type="region of interest" description="Disordered" evidence="4">
    <location>
        <begin position="906"/>
        <end position="948"/>
    </location>
</feature>
<evidence type="ECO:0000256" key="2">
    <source>
        <dbReference type="ARBA" id="ARBA00022786"/>
    </source>
</evidence>
<feature type="compositionally biased region" description="Polar residues" evidence="4">
    <location>
        <begin position="477"/>
        <end position="487"/>
    </location>
</feature>
<feature type="compositionally biased region" description="Acidic residues" evidence="4">
    <location>
        <begin position="41"/>
        <end position="55"/>
    </location>
</feature>
<dbReference type="PANTHER" id="PTHR46116">
    <property type="entry name" value="(E3-INDEPENDENT) E2 UBIQUITIN-CONJUGATING ENZYME"/>
    <property type="match status" value="1"/>
</dbReference>
<dbReference type="Gene3D" id="1.10.8.10">
    <property type="entry name" value="DNA helicase RuvA subunit, C-terminal domain"/>
    <property type="match status" value="1"/>
</dbReference>